<comment type="caution">
    <text evidence="2">The sequence shown here is derived from an EMBL/GenBank/DDBJ whole genome shotgun (WGS) entry which is preliminary data.</text>
</comment>
<proteinExistence type="predicted"/>
<keyword evidence="3" id="KW-1185">Reference proteome</keyword>
<evidence type="ECO:0000313" key="3">
    <source>
        <dbReference type="Proteomes" id="UP001165121"/>
    </source>
</evidence>
<dbReference type="AlphaFoldDB" id="A0A9W6YC37"/>
<dbReference type="Proteomes" id="UP001165121">
    <property type="component" value="Unassembled WGS sequence"/>
</dbReference>
<organism evidence="2 3">
    <name type="scientific">Phytophthora fragariaefolia</name>
    <dbReference type="NCBI Taxonomy" id="1490495"/>
    <lineage>
        <taxon>Eukaryota</taxon>
        <taxon>Sar</taxon>
        <taxon>Stramenopiles</taxon>
        <taxon>Oomycota</taxon>
        <taxon>Peronosporomycetes</taxon>
        <taxon>Peronosporales</taxon>
        <taxon>Peronosporaceae</taxon>
        <taxon>Phytophthora</taxon>
    </lineage>
</organism>
<gene>
    <name evidence="2" type="ORF">Pfra01_002592200</name>
</gene>
<evidence type="ECO:0000256" key="1">
    <source>
        <dbReference type="SAM" id="MobiDB-lite"/>
    </source>
</evidence>
<feature type="region of interest" description="Disordered" evidence="1">
    <location>
        <begin position="48"/>
        <end position="75"/>
    </location>
</feature>
<feature type="compositionally biased region" description="Basic and acidic residues" evidence="1">
    <location>
        <begin position="1"/>
        <end position="13"/>
    </location>
</feature>
<feature type="region of interest" description="Disordered" evidence="1">
    <location>
        <begin position="1"/>
        <end position="22"/>
    </location>
</feature>
<accession>A0A9W6YC37</accession>
<name>A0A9W6YC37_9STRA</name>
<sequence>MGKHEFLTPDPHEGTVSSNPLPCLPLVVVSSFADSEFSKYSERSNLDERIKIDQNSDLNFSPGSSTPPPNWPPEGAAMHFSQNTNSCKPLIKKEGAMTCCAYVYVNHQAMLKDVYTRIRGVARLLR</sequence>
<protein>
    <submittedName>
        <fullName evidence="2">Unnamed protein product</fullName>
    </submittedName>
</protein>
<dbReference type="EMBL" id="BSXT01005124">
    <property type="protein sequence ID" value="GMF59817.1"/>
    <property type="molecule type" value="Genomic_DNA"/>
</dbReference>
<reference evidence="2" key="1">
    <citation type="submission" date="2023-04" db="EMBL/GenBank/DDBJ databases">
        <title>Phytophthora fragariaefolia NBRC 109709.</title>
        <authorList>
            <person name="Ichikawa N."/>
            <person name="Sato H."/>
            <person name="Tonouchi N."/>
        </authorList>
    </citation>
    <scope>NUCLEOTIDE SEQUENCE</scope>
    <source>
        <strain evidence="2">NBRC 109709</strain>
    </source>
</reference>
<evidence type="ECO:0000313" key="2">
    <source>
        <dbReference type="EMBL" id="GMF59817.1"/>
    </source>
</evidence>